<keyword evidence="5" id="KW-0297">G-protein coupled receptor</keyword>
<keyword evidence="4 9" id="KW-1133">Transmembrane helix</keyword>
<comment type="caution">
    <text evidence="11">The sequence shown here is derived from an EMBL/GenBank/DDBJ whole genome shotgun (WGS) entry which is preliminary data.</text>
</comment>
<feature type="transmembrane region" description="Helical" evidence="9">
    <location>
        <begin position="214"/>
        <end position="234"/>
    </location>
</feature>
<evidence type="ECO:0000256" key="9">
    <source>
        <dbReference type="SAM" id="Phobius"/>
    </source>
</evidence>
<dbReference type="InterPro" id="IPR000276">
    <property type="entry name" value="GPCR_Rhodpsn"/>
</dbReference>
<dbReference type="AlphaFoldDB" id="A0A8B6GTV9"/>
<dbReference type="GO" id="GO:0005886">
    <property type="term" value="C:plasma membrane"/>
    <property type="evidence" value="ECO:0007669"/>
    <property type="project" value="UniProtKB-SubCell"/>
</dbReference>
<dbReference type="EMBL" id="UYJE01008955">
    <property type="protein sequence ID" value="VDI68811.1"/>
    <property type="molecule type" value="Genomic_DNA"/>
</dbReference>
<keyword evidence="3 9" id="KW-0812">Transmembrane</keyword>
<evidence type="ECO:0000256" key="8">
    <source>
        <dbReference type="ARBA" id="ARBA00023224"/>
    </source>
</evidence>
<dbReference type="Pfam" id="PF00001">
    <property type="entry name" value="7tm_1"/>
    <property type="match status" value="1"/>
</dbReference>
<gene>
    <name evidence="11" type="ORF">MGAL_10B066769</name>
</gene>
<feature type="transmembrane region" description="Helical" evidence="9">
    <location>
        <begin position="88"/>
        <end position="107"/>
    </location>
</feature>
<evidence type="ECO:0000313" key="11">
    <source>
        <dbReference type="EMBL" id="VDI68811.1"/>
    </source>
</evidence>
<protein>
    <recommendedName>
        <fullName evidence="10">G-protein coupled receptors family 1 profile domain-containing protein</fullName>
    </recommendedName>
</protein>
<comment type="subcellular location">
    <subcellularLocation>
        <location evidence="1">Cell membrane</location>
        <topology evidence="1">Multi-pass membrane protein</topology>
    </subcellularLocation>
</comment>
<dbReference type="InterPro" id="IPR017452">
    <property type="entry name" value="GPCR_Rhodpsn_7TM"/>
</dbReference>
<feature type="non-terminal residue" evidence="11">
    <location>
        <position position="1"/>
    </location>
</feature>
<dbReference type="SMART" id="SM01381">
    <property type="entry name" value="7TM_GPCR_Srsx"/>
    <property type="match status" value="1"/>
</dbReference>
<dbReference type="PROSITE" id="PS50262">
    <property type="entry name" value="G_PROTEIN_RECEP_F1_2"/>
    <property type="match status" value="1"/>
</dbReference>
<keyword evidence="7" id="KW-0675">Receptor</keyword>
<name>A0A8B6GTV9_MYTGA</name>
<evidence type="ECO:0000256" key="5">
    <source>
        <dbReference type="ARBA" id="ARBA00023040"/>
    </source>
</evidence>
<feature type="domain" description="G-protein coupled receptors family 1 profile" evidence="10">
    <location>
        <begin position="68"/>
        <end position="329"/>
    </location>
</feature>
<evidence type="ECO:0000256" key="7">
    <source>
        <dbReference type="ARBA" id="ARBA00023170"/>
    </source>
</evidence>
<organism evidence="11 12">
    <name type="scientific">Mytilus galloprovincialis</name>
    <name type="common">Mediterranean mussel</name>
    <dbReference type="NCBI Taxonomy" id="29158"/>
    <lineage>
        <taxon>Eukaryota</taxon>
        <taxon>Metazoa</taxon>
        <taxon>Spiralia</taxon>
        <taxon>Lophotrochozoa</taxon>
        <taxon>Mollusca</taxon>
        <taxon>Bivalvia</taxon>
        <taxon>Autobranchia</taxon>
        <taxon>Pteriomorphia</taxon>
        <taxon>Mytilida</taxon>
        <taxon>Mytiloidea</taxon>
        <taxon>Mytilidae</taxon>
        <taxon>Mytilinae</taxon>
        <taxon>Mytilus</taxon>
    </lineage>
</organism>
<feature type="transmembrane region" description="Helical" evidence="9">
    <location>
        <begin position="173"/>
        <end position="194"/>
    </location>
</feature>
<dbReference type="Proteomes" id="UP000596742">
    <property type="component" value="Unassembled WGS sequence"/>
</dbReference>
<keyword evidence="12" id="KW-1185">Reference proteome</keyword>
<dbReference type="OrthoDB" id="6085995at2759"/>
<dbReference type="SUPFAM" id="SSF81321">
    <property type="entry name" value="Family A G protein-coupled receptor-like"/>
    <property type="match status" value="1"/>
</dbReference>
<proteinExistence type="predicted"/>
<evidence type="ECO:0000256" key="3">
    <source>
        <dbReference type="ARBA" id="ARBA00022692"/>
    </source>
</evidence>
<feature type="transmembrane region" description="Helical" evidence="9">
    <location>
        <begin position="309"/>
        <end position="331"/>
    </location>
</feature>
<keyword evidence="6 9" id="KW-0472">Membrane</keyword>
<keyword evidence="8" id="KW-0807">Transducer</keyword>
<evidence type="ECO:0000256" key="2">
    <source>
        <dbReference type="ARBA" id="ARBA00022475"/>
    </source>
</evidence>
<dbReference type="GO" id="GO:0004930">
    <property type="term" value="F:G protein-coupled receptor activity"/>
    <property type="evidence" value="ECO:0007669"/>
    <property type="project" value="UniProtKB-KW"/>
</dbReference>
<evidence type="ECO:0000256" key="4">
    <source>
        <dbReference type="ARBA" id="ARBA00022989"/>
    </source>
</evidence>
<reference evidence="11" key="1">
    <citation type="submission" date="2018-11" db="EMBL/GenBank/DDBJ databases">
        <authorList>
            <person name="Alioto T."/>
            <person name="Alioto T."/>
        </authorList>
    </citation>
    <scope>NUCLEOTIDE SEQUENCE</scope>
</reference>
<feature type="transmembrane region" description="Helical" evidence="9">
    <location>
        <begin position="273"/>
        <end position="297"/>
    </location>
</feature>
<dbReference type="InterPro" id="IPR050569">
    <property type="entry name" value="TAAR"/>
</dbReference>
<evidence type="ECO:0000313" key="12">
    <source>
        <dbReference type="Proteomes" id="UP000596742"/>
    </source>
</evidence>
<evidence type="ECO:0000256" key="6">
    <source>
        <dbReference type="ARBA" id="ARBA00023136"/>
    </source>
</evidence>
<evidence type="ECO:0000259" key="10">
    <source>
        <dbReference type="PROSITE" id="PS50262"/>
    </source>
</evidence>
<accession>A0A8B6GTV9</accession>
<dbReference type="Gene3D" id="1.20.1070.10">
    <property type="entry name" value="Rhodopsin 7-helix transmembrane proteins"/>
    <property type="match status" value="1"/>
</dbReference>
<dbReference type="PANTHER" id="PTHR24249">
    <property type="entry name" value="HISTAMINE RECEPTOR-RELATED G-PROTEIN COUPLED RECEPTOR"/>
    <property type="match status" value="1"/>
</dbReference>
<keyword evidence="2" id="KW-1003">Cell membrane</keyword>
<sequence>VTVYSTAASRTRRYRFAAKDITSLEEWEGEFSWMCYETTGRTLMGTAAAQTMETESSATCMLQEPTPGNLIVVLTVLKHHQLRQPCNYYIASLAVSDFLIGIVYPIYNISHLEKVREISEKLGNWSVCRVIVCEVLALEIGSSYHLVAITVTRYIAIVYPLRYHIWVTTKTTTIAIAVIWILSQGSSLIMYTMYEPERPVKLCRYELIFPVTHVIILLVIQLFIPLAVMLALYVKIARIARQQAKVIAIQQACIIGNVGSKNGIIKNELKSTVMVSLLLGCFTLSWTPMIIFFFYTITCSNQPCTTNRYVRATVRILLYLNSSVNVFIYAGRLTEFRKRIKADMSRCFNKCFPIWRVKPLKKTNTEMNLVSSSLSRITLNGPMDATLETEHVS</sequence>
<dbReference type="PRINTS" id="PR00237">
    <property type="entry name" value="GPCRRHODOPSN"/>
</dbReference>
<evidence type="ECO:0000256" key="1">
    <source>
        <dbReference type="ARBA" id="ARBA00004651"/>
    </source>
</evidence>